<dbReference type="OrthoDB" id="10596600at2759"/>
<dbReference type="RefSeq" id="XP_022395641.1">
    <property type="nucleotide sequence ID" value="XM_022548512.1"/>
</dbReference>
<proteinExistence type="predicted"/>
<dbReference type="EMBL" id="KV878924">
    <property type="protein sequence ID" value="OJJ78943.1"/>
    <property type="molecule type" value="Genomic_DNA"/>
</dbReference>
<dbReference type="Proteomes" id="UP000184300">
    <property type="component" value="Unassembled WGS sequence"/>
</dbReference>
<accession>A0A1L9V4R9</accession>
<name>A0A1L9V4R9_ASPGL</name>
<keyword evidence="2" id="KW-1185">Reference proteome</keyword>
<evidence type="ECO:0000313" key="2">
    <source>
        <dbReference type="Proteomes" id="UP000184300"/>
    </source>
</evidence>
<gene>
    <name evidence="1" type="ORF">ASPGLDRAFT_62157</name>
</gene>
<organism evidence="1 2">
    <name type="scientific">Aspergillus glaucus CBS 516.65</name>
    <dbReference type="NCBI Taxonomy" id="1160497"/>
    <lineage>
        <taxon>Eukaryota</taxon>
        <taxon>Fungi</taxon>
        <taxon>Dikarya</taxon>
        <taxon>Ascomycota</taxon>
        <taxon>Pezizomycotina</taxon>
        <taxon>Eurotiomycetes</taxon>
        <taxon>Eurotiomycetidae</taxon>
        <taxon>Eurotiales</taxon>
        <taxon>Aspergillaceae</taxon>
        <taxon>Aspergillus</taxon>
        <taxon>Aspergillus subgen. Aspergillus</taxon>
    </lineage>
</organism>
<dbReference type="VEuPathDB" id="FungiDB:ASPGLDRAFT_62157"/>
<evidence type="ECO:0000313" key="1">
    <source>
        <dbReference type="EMBL" id="OJJ78943.1"/>
    </source>
</evidence>
<sequence>MSKTSIQTVLYHPGLRQLFHHWLPDSKSLIAISNLEGMFDRLELAPVILDSVTANASGVREEELKLQDNGFYNEIPSPCFFDPSMSNINDSPTNFSPDGNYNYHKAILALSFMENLKGRTLQAYFDGPSLRAWKSQIYNFEHMDNVTRSRRINAFVQHMTNSPVGNTFGGEEVVPDCSGGAEDA</sequence>
<dbReference type="AlphaFoldDB" id="A0A1L9V4R9"/>
<protein>
    <submittedName>
        <fullName evidence="1">Uncharacterized protein</fullName>
    </submittedName>
</protein>
<reference evidence="2" key="1">
    <citation type="journal article" date="2017" name="Genome Biol.">
        <title>Comparative genomics reveals high biological diversity and specific adaptations in the industrially and medically important fungal genus Aspergillus.</title>
        <authorList>
            <person name="de Vries R.P."/>
            <person name="Riley R."/>
            <person name="Wiebenga A."/>
            <person name="Aguilar-Osorio G."/>
            <person name="Amillis S."/>
            <person name="Uchima C.A."/>
            <person name="Anderluh G."/>
            <person name="Asadollahi M."/>
            <person name="Askin M."/>
            <person name="Barry K."/>
            <person name="Battaglia E."/>
            <person name="Bayram O."/>
            <person name="Benocci T."/>
            <person name="Braus-Stromeyer S.A."/>
            <person name="Caldana C."/>
            <person name="Canovas D."/>
            <person name="Cerqueira G.C."/>
            <person name="Chen F."/>
            <person name="Chen W."/>
            <person name="Choi C."/>
            <person name="Clum A."/>
            <person name="Dos Santos R.A."/>
            <person name="Damasio A.R."/>
            <person name="Diallinas G."/>
            <person name="Emri T."/>
            <person name="Fekete E."/>
            <person name="Flipphi M."/>
            <person name="Freyberg S."/>
            <person name="Gallo A."/>
            <person name="Gournas C."/>
            <person name="Habgood R."/>
            <person name="Hainaut M."/>
            <person name="Harispe M.L."/>
            <person name="Henrissat B."/>
            <person name="Hilden K.S."/>
            <person name="Hope R."/>
            <person name="Hossain A."/>
            <person name="Karabika E."/>
            <person name="Karaffa L."/>
            <person name="Karanyi Z."/>
            <person name="Krasevec N."/>
            <person name="Kuo A."/>
            <person name="Kusch H."/>
            <person name="LaButti K."/>
            <person name="Lagendijk E.L."/>
            <person name="Lapidus A."/>
            <person name="Levasseur A."/>
            <person name="Lindquist E."/>
            <person name="Lipzen A."/>
            <person name="Logrieco A.F."/>
            <person name="MacCabe A."/>
            <person name="Maekelae M.R."/>
            <person name="Malavazi I."/>
            <person name="Melin P."/>
            <person name="Meyer V."/>
            <person name="Mielnichuk N."/>
            <person name="Miskei M."/>
            <person name="Molnar A.P."/>
            <person name="Mule G."/>
            <person name="Ngan C.Y."/>
            <person name="Orejas M."/>
            <person name="Orosz E."/>
            <person name="Ouedraogo J.P."/>
            <person name="Overkamp K.M."/>
            <person name="Park H.-S."/>
            <person name="Perrone G."/>
            <person name="Piumi F."/>
            <person name="Punt P.J."/>
            <person name="Ram A.F."/>
            <person name="Ramon A."/>
            <person name="Rauscher S."/>
            <person name="Record E."/>
            <person name="Riano-Pachon D.M."/>
            <person name="Robert V."/>
            <person name="Roehrig J."/>
            <person name="Ruller R."/>
            <person name="Salamov A."/>
            <person name="Salih N.S."/>
            <person name="Samson R.A."/>
            <person name="Sandor E."/>
            <person name="Sanguinetti M."/>
            <person name="Schuetze T."/>
            <person name="Sepcic K."/>
            <person name="Shelest E."/>
            <person name="Sherlock G."/>
            <person name="Sophianopoulou V."/>
            <person name="Squina F.M."/>
            <person name="Sun H."/>
            <person name="Susca A."/>
            <person name="Todd R.B."/>
            <person name="Tsang A."/>
            <person name="Unkles S.E."/>
            <person name="van de Wiele N."/>
            <person name="van Rossen-Uffink D."/>
            <person name="Oliveira J.V."/>
            <person name="Vesth T.C."/>
            <person name="Visser J."/>
            <person name="Yu J.-H."/>
            <person name="Zhou M."/>
            <person name="Andersen M.R."/>
            <person name="Archer D.B."/>
            <person name="Baker S.E."/>
            <person name="Benoit I."/>
            <person name="Brakhage A.A."/>
            <person name="Braus G.H."/>
            <person name="Fischer R."/>
            <person name="Frisvad J.C."/>
            <person name="Goldman G.H."/>
            <person name="Houbraken J."/>
            <person name="Oakley B."/>
            <person name="Pocsi I."/>
            <person name="Scazzocchio C."/>
            <person name="Seiboth B."/>
            <person name="vanKuyk P.A."/>
            <person name="Wortman J."/>
            <person name="Dyer P.S."/>
            <person name="Grigoriev I.V."/>
        </authorList>
    </citation>
    <scope>NUCLEOTIDE SEQUENCE [LARGE SCALE GENOMIC DNA]</scope>
    <source>
        <strain evidence="2">CBS 516.65</strain>
    </source>
</reference>
<dbReference type="GeneID" id="34464772"/>